<comment type="catalytic activity">
    <reaction evidence="5 6">
        <text>dTDP-beta-L-rhamnose + NADP(+) = dTDP-4-dehydro-beta-L-rhamnose + NADPH + H(+)</text>
        <dbReference type="Rhea" id="RHEA:21796"/>
        <dbReference type="ChEBI" id="CHEBI:15378"/>
        <dbReference type="ChEBI" id="CHEBI:57510"/>
        <dbReference type="ChEBI" id="CHEBI:57783"/>
        <dbReference type="ChEBI" id="CHEBI:58349"/>
        <dbReference type="ChEBI" id="CHEBI:62830"/>
        <dbReference type="EC" id="1.1.1.133"/>
    </reaction>
</comment>
<evidence type="ECO:0000256" key="7">
    <source>
        <dbReference type="SAM" id="MobiDB-lite"/>
    </source>
</evidence>
<organism evidence="9 10">
    <name type="scientific">Aestuariivirga litoralis</name>
    <dbReference type="NCBI Taxonomy" id="2650924"/>
    <lineage>
        <taxon>Bacteria</taxon>
        <taxon>Pseudomonadati</taxon>
        <taxon>Pseudomonadota</taxon>
        <taxon>Alphaproteobacteria</taxon>
        <taxon>Hyphomicrobiales</taxon>
        <taxon>Aestuariivirgaceae</taxon>
        <taxon>Aestuariivirga</taxon>
    </lineage>
</organism>
<comment type="pathway">
    <text evidence="1 6">Carbohydrate biosynthesis; dTDP-L-rhamnose biosynthesis.</text>
</comment>
<comment type="similarity">
    <text evidence="2 6">Belongs to the dTDP-4-dehydrorhamnose reductase family.</text>
</comment>
<dbReference type="PANTHER" id="PTHR10491:SF4">
    <property type="entry name" value="METHIONINE ADENOSYLTRANSFERASE 2 SUBUNIT BETA"/>
    <property type="match status" value="1"/>
</dbReference>
<keyword evidence="6" id="KW-0521">NADP</keyword>
<evidence type="ECO:0000256" key="1">
    <source>
        <dbReference type="ARBA" id="ARBA00004781"/>
    </source>
</evidence>
<evidence type="ECO:0000256" key="2">
    <source>
        <dbReference type="ARBA" id="ARBA00010944"/>
    </source>
</evidence>
<keyword evidence="10" id="KW-1185">Reference proteome</keyword>
<comment type="cofactor">
    <cofactor evidence="6">
        <name>Mg(2+)</name>
        <dbReference type="ChEBI" id="CHEBI:18420"/>
    </cofactor>
    <text evidence="6">Binds 1 Mg(2+) ion per monomer.</text>
</comment>
<dbReference type="GO" id="GO:0019305">
    <property type="term" value="P:dTDP-rhamnose biosynthetic process"/>
    <property type="evidence" value="ECO:0007669"/>
    <property type="project" value="UniProtKB-UniPathway"/>
</dbReference>
<dbReference type="InterPro" id="IPR036291">
    <property type="entry name" value="NAD(P)-bd_dom_sf"/>
</dbReference>
<keyword evidence="6" id="KW-0560">Oxidoreductase</keyword>
<dbReference type="PANTHER" id="PTHR10491">
    <property type="entry name" value="DTDP-4-DEHYDRORHAMNOSE REDUCTASE"/>
    <property type="match status" value="1"/>
</dbReference>
<evidence type="ECO:0000256" key="6">
    <source>
        <dbReference type="RuleBase" id="RU364082"/>
    </source>
</evidence>
<dbReference type="EMBL" id="QKVK01000003">
    <property type="protein sequence ID" value="PZF77350.1"/>
    <property type="molecule type" value="Genomic_DNA"/>
</dbReference>
<dbReference type="EC" id="1.1.1.133" evidence="3 6"/>
<dbReference type="NCBIfam" id="TIGR01214">
    <property type="entry name" value="rmlD"/>
    <property type="match status" value="1"/>
</dbReference>
<feature type="domain" description="RmlD-like substrate binding" evidence="8">
    <location>
        <begin position="1"/>
        <end position="286"/>
    </location>
</feature>
<dbReference type="InterPro" id="IPR005913">
    <property type="entry name" value="dTDP_dehydrorham_reduct"/>
</dbReference>
<evidence type="ECO:0000256" key="3">
    <source>
        <dbReference type="ARBA" id="ARBA00012929"/>
    </source>
</evidence>
<dbReference type="Gene3D" id="3.40.50.720">
    <property type="entry name" value="NAD(P)-binding Rossmann-like Domain"/>
    <property type="match status" value="1"/>
</dbReference>
<dbReference type="InterPro" id="IPR029903">
    <property type="entry name" value="RmlD-like-bd"/>
</dbReference>
<reference evidence="10" key="1">
    <citation type="submission" date="2018-06" db="EMBL/GenBank/DDBJ databases">
        <title>Aestuariibacter litoralis strain KCTC 52945T.</title>
        <authorList>
            <person name="Li X."/>
            <person name="Salam N."/>
            <person name="Li J.-L."/>
            <person name="Chen Y.-M."/>
            <person name="Yang Z.-W."/>
            <person name="Zhang L.-Y."/>
            <person name="Han M.-X."/>
            <person name="Xiao M."/>
            <person name="Li W.-J."/>
        </authorList>
    </citation>
    <scope>NUCLEOTIDE SEQUENCE [LARGE SCALE GENOMIC DNA]</scope>
    <source>
        <strain evidence="10">KCTC 52945</strain>
    </source>
</reference>
<dbReference type="SUPFAM" id="SSF51735">
    <property type="entry name" value="NAD(P)-binding Rossmann-fold domains"/>
    <property type="match status" value="1"/>
</dbReference>
<proteinExistence type="inferred from homology"/>
<accession>A0A2W2AXK0</accession>
<dbReference type="GO" id="GO:0008831">
    <property type="term" value="F:dTDP-4-dehydrorhamnose reductase activity"/>
    <property type="evidence" value="ECO:0007669"/>
    <property type="project" value="UniProtKB-EC"/>
</dbReference>
<protein>
    <recommendedName>
        <fullName evidence="4 6">dTDP-4-dehydrorhamnose reductase</fullName>
        <ecNumber evidence="3 6">1.1.1.133</ecNumber>
    </recommendedName>
</protein>
<comment type="function">
    <text evidence="6">Catalyzes the reduction of dTDP-6-deoxy-L-lyxo-4-hexulose to yield dTDP-L-rhamnose.</text>
</comment>
<dbReference type="Pfam" id="PF04321">
    <property type="entry name" value="RmlD_sub_bind"/>
    <property type="match status" value="1"/>
</dbReference>
<dbReference type="RefSeq" id="WP_111197736.1">
    <property type="nucleotide sequence ID" value="NZ_QKVK01000003.1"/>
</dbReference>
<evidence type="ECO:0000313" key="10">
    <source>
        <dbReference type="Proteomes" id="UP000248795"/>
    </source>
</evidence>
<dbReference type="CDD" id="cd05254">
    <property type="entry name" value="dTDP_HR_like_SDR_e"/>
    <property type="match status" value="1"/>
</dbReference>
<dbReference type="Proteomes" id="UP000248795">
    <property type="component" value="Unassembled WGS sequence"/>
</dbReference>
<dbReference type="UniPathway" id="UPA00124"/>
<gene>
    <name evidence="9" type="primary">rfbD</name>
    <name evidence="9" type="ORF">DK847_08490</name>
</gene>
<comment type="caution">
    <text evidence="9">The sequence shown here is derived from an EMBL/GenBank/DDBJ whole genome shotgun (WGS) entry which is preliminary data.</text>
</comment>
<evidence type="ECO:0000259" key="8">
    <source>
        <dbReference type="Pfam" id="PF04321"/>
    </source>
</evidence>
<evidence type="ECO:0000313" key="9">
    <source>
        <dbReference type="EMBL" id="PZF77350.1"/>
    </source>
</evidence>
<dbReference type="AlphaFoldDB" id="A0A2W2AXK0"/>
<evidence type="ECO:0000256" key="4">
    <source>
        <dbReference type="ARBA" id="ARBA00017099"/>
    </source>
</evidence>
<sequence>MRVLVTGRSGQLATSLSDVAAQQGALQLLVVGRPELDLEQPHTVSKQILALRPDAVINAAAYTAVDKAEAEPKRAFAANRDGAAAAAGAAYQLGVPFVHVSTDYVFDGRKQQPYVEDDETNPLGVYGKSKLEGERAVRDSHPAALILRTSWVYSPFGGNFLKTMLRIGRERPQLKVVSDQIGNPTSAVDLAAAILAVLPALGSEAGGLYHLTGDGSTSWHGFASFIFSESRKLGGPSPSVDPIASSEYPTAATRPPNSRLSCDAFTQRFGVRLRPWQEATAETVARCLAG</sequence>
<evidence type="ECO:0000256" key="5">
    <source>
        <dbReference type="ARBA" id="ARBA00048200"/>
    </source>
</evidence>
<dbReference type="Gene3D" id="3.90.25.10">
    <property type="entry name" value="UDP-galactose 4-epimerase, domain 1"/>
    <property type="match status" value="1"/>
</dbReference>
<feature type="region of interest" description="Disordered" evidence="7">
    <location>
        <begin position="237"/>
        <end position="259"/>
    </location>
</feature>
<name>A0A2W2AXK0_9HYPH</name>